<proteinExistence type="predicted"/>
<dbReference type="RefSeq" id="WP_382405399.1">
    <property type="nucleotide sequence ID" value="NZ_JBHSGU010000001.1"/>
</dbReference>
<dbReference type="InterPro" id="IPR025362">
    <property type="entry name" value="DUF4266"/>
</dbReference>
<organism evidence="3 4">
    <name type="scientific">Glaciecola siphonariae</name>
    <dbReference type="NCBI Taxonomy" id="521012"/>
    <lineage>
        <taxon>Bacteria</taxon>
        <taxon>Pseudomonadati</taxon>
        <taxon>Pseudomonadota</taxon>
        <taxon>Gammaproteobacteria</taxon>
        <taxon>Alteromonadales</taxon>
        <taxon>Alteromonadaceae</taxon>
        <taxon>Glaciecola</taxon>
    </lineage>
</organism>
<dbReference type="Proteomes" id="UP001595897">
    <property type="component" value="Unassembled WGS sequence"/>
</dbReference>
<name>A0ABV9LRE5_9ALTE</name>
<protein>
    <submittedName>
        <fullName evidence="3">DUF4266 domain-containing protein</fullName>
    </submittedName>
</protein>
<keyword evidence="4" id="KW-1185">Reference proteome</keyword>
<accession>A0ABV9LRE5</accession>
<evidence type="ECO:0000256" key="1">
    <source>
        <dbReference type="SAM" id="SignalP"/>
    </source>
</evidence>
<evidence type="ECO:0000313" key="3">
    <source>
        <dbReference type="EMBL" id="MFC4698754.1"/>
    </source>
</evidence>
<reference evidence="4" key="1">
    <citation type="journal article" date="2019" name="Int. J. Syst. Evol. Microbiol.">
        <title>The Global Catalogue of Microorganisms (GCM) 10K type strain sequencing project: providing services to taxonomists for standard genome sequencing and annotation.</title>
        <authorList>
            <consortium name="The Broad Institute Genomics Platform"/>
            <consortium name="The Broad Institute Genome Sequencing Center for Infectious Disease"/>
            <person name="Wu L."/>
            <person name="Ma J."/>
        </authorList>
    </citation>
    <scope>NUCLEOTIDE SEQUENCE [LARGE SCALE GENOMIC DNA]</scope>
    <source>
        <strain evidence="4">KACC 12507</strain>
    </source>
</reference>
<evidence type="ECO:0000259" key="2">
    <source>
        <dbReference type="Pfam" id="PF14086"/>
    </source>
</evidence>
<evidence type="ECO:0000313" key="4">
    <source>
        <dbReference type="Proteomes" id="UP001595897"/>
    </source>
</evidence>
<dbReference type="EMBL" id="JBHSGU010000001">
    <property type="protein sequence ID" value="MFC4698754.1"/>
    <property type="molecule type" value="Genomic_DNA"/>
</dbReference>
<gene>
    <name evidence="3" type="ORF">ACFO4O_01085</name>
</gene>
<comment type="caution">
    <text evidence="3">The sequence shown here is derived from an EMBL/GenBank/DDBJ whole genome shotgun (WGS) entry which is preliminary data.</text>
</comment>
<keyword evidence="1" id="KW-0732">Signal</keyword>
<dbReference type="Pfam" id="PF14086">
    <property type="entry name" value="DUF4266"/>
    <property type="match status" value="1"/>
</dbReference>
<sequence>MRITHLKRAAMLIAALNLGGCASTFDDSTWNIANIEPWVKPYERSNLADPIMAMGRNPIAMSYAKHVNESREGARGADGGAGGGCGCN</sequence>
<feature type="domain" description="DUF4266" evidence="2">
    <location>
        <begin position="39"/>
        <end position="88"/>
    </location>
</feature>
<feature type="signal peptide" evidence="1">
    <location>
        <begin position="1"/>
        <end position="22"/>
    </location>
</feature>
<feature type="chain" id="PRO_5047146289" evidence="1">
    <location>
        <begin position="23"/>
        <end position="88"/>
    </location>
</feature>